<keyword evidence="4" id="KW-1185">Reference proteome</keyword>
<evidence type="ECO:0000256" key="2">
    <source>
        <dbReference type="SAM" id="Phobius"/>
    </source>
</evidence>
<proteinExistence type="predicted"/>
<keyword evidence="2" id="KW-0472">Membrane</keyword>
<evidence type="ECO:0000313" key="3">
    <source>
        <dbReference type="EMBL" id="KAK3245259.1"/>
    </source>
</evidence>
<organism evidence="3 4">
    <name type="scientific">Cymbomonas tetramitiformis</name>
    <dbReference type="NCBI Taxonomy" id="36881"/>
    <lineage>
        <taxon>Eukaryota</taxon>
        <taxon>Viridiplantae</taxon>
        <taxon>Chlorophyta</taxon>
        <taxon>Pyramimonadophyceae</taxon>
        <taxon>Pyramimonadales</taxon>
        <taxon>Pyramimonadaceae</taxon>
        <taxon>Cymbomonas</taxon>
    </lineage>
</organism>
<keyword evidence="2" id="KW-0812">Transmembrane</keyword>
<feature type="region of interest" description="Disordered" evidence="1">
    <location>
        <begin position="1"/>
        <end position="26"/>
    </location>
</feature>
<comment type="caution">
    <text evidence="3">The sequence shown here is derived from an EMBL/GenBank/DDBJ whole genome shotgun (WGS) entry which is preliminary data.</text>
</comment>
<name>A0AAE0EYV4_9CHLO</name>
<dbReference type="AlphaFoldDB" id="A0AAE0EYV4"/>
<sequence length="218" mass="23954">MRASRRSLADAVPRSPSTVRKRGTQGKGVLSGRMLGLMAALILLHVFQYMKGARFPGGDLDATRPRWGSSEDTLLQNISLKTEKELDVEAEDDSPQEEAINCAANIASTYLLKANEGMERTRTIPVTHLAPVFTFSKRWQYSHMPTLEYIANPKASKHVVMAAAWQAAPSVHHTDGSVKVAVEGLSEQRLLFSLSTDSGVNWQPPTVLPTHLKTHTPV</sequence>
<accession>A0AAE0EYV4</accession>
<evidence type="ECO:0000256" key="1">
    <source>
        <dbReference type="SAM" id="MobiDB-lite"/>
    </source>
</evidence>
<dbReference type="EMBL" id="LGRX02030832">
    <property type="protein sequence ID" value="KAK3245259.1"/>
    <property type="molecule type" value="Genomic_DNA"/>
</dbReference>
<feature type="transmembrane region" description="Helical" evidence="2">
    <location>
        <begin position="30"/>
        <end position="50"/>
    </location>
</feature>
<dbReference type="Proteomes" id="UP001190700">
    <property type="component" value="Unassembled WGS sequence"/>
</dbReference>
<protein>
    <submittedName>
        <fullName evidence="3">Uncharacterized protein</fullName>
    </submittedName>
</protein>
<gene>
    <name evidence="3" type="ORF">CYMTET_45162</name>
</gene>
<evidence type="ECO:0000313" key="4">
    <source>
        <dbReference type="Proteomes" id="UP001190700"/>
    </source>
</evidence>
<keyword evidence="2" id="KW-1133">Transmembrane helix</keyword>
<reference evidence="3 4" key="1">
    <citation type="journal article" date="2015" name="Genome Biol. Evol.">
        <title>Comparative Genomics of a Bacterivorous Green Alga Reveals Evolutionary Causalities and Consequences of Phago-Mixotrophic Mode of Nutrition.</title>
        <authorList>
            <person name="Burns J.A."/>
            <person name="Paasch A."/>
            <person name="Narechania A."/>
            <person name="Kim E."/>
        </authorList>
    </citation>
    <scope>NUCLEOTIDE SEQUENCE [LARGE SCALE GENOMIC DNA]</scope>
    <source>
        <strain evidence="3 4">PLY_AMNH</strain>
    </source>
</reference>